<keyword evidence="5 7" id="KW-1133">Transmembrane helix</keyword>
<organism evidence="9 10">
    <name type="scientific">Rhizobium sophorae</name>
    <dbReference type="NCBI Taxonomy" id="1535242"/>
    <lineage>
        <taxon>Bacteria</taxon>
        <taxon>Pseudomonadati</taxon>
        <taxon>Pseudomonadota</taxon>
        <taxon>Alphaproteobacteria</taxon>
        <taxon>Hyphomicrobiales</taxon>
        <taxon>Rhizobiaceae</taxon>
        <taxon>Rhizobium/Agrobacterium group</taxon>
        <taxon>Rhizobium</taxon>
    </lineage>
</organism>
<dbReference type="InterPro" id="IPR029044">
    <property type="entry name" value="Nucleotide-diphossugar_trans"/>
</dbReference>
<comment type="subcellular location">
    <subcellularLocation>
        <location evidence="1">Membrane</location>
        <topology evidence="1">Multi-pass membrane protein</topology>
    </subcellularLocation>
</comment>
<accession>A0A7Y3S609</accession>
<comment type="caution">
    <text evidence="9">The sequence shown here is derived from an EMBL/GenBank/DDBJ whole genome shotgun (WGS) entry which is preliminary data.</text>
</comment>
<sequence>MSDASQIGHGVGMAKAATAADAFDPVFTGWNRVAYGFGILCWLTALGYFWIWWCQFAHIISWAAFVLITLVLAWITLVPAYFILIFLDARTVSPRAQLPEGRVAMVVTKAPSEPFAVVRATLQAMLDQIGVDFDVWLADEDPSEETRRWCAAHGVLISSRKDVAEYHRTTWPRRTRCKEGNLAYFYDHFGYARYDFVAQFDADHVPTPTYLREVLRPFADPEIGYVSAPSICDANAGTSWAARGRLYAEASLHGSLQTGYNNGWAPLCIGSHYAVRTAALRQIGGLGPELAEDHSTTLMMNAGGWRGVHAVDAIAHGDGPANFTDLVVQEFQWSRSLVTILLQHSHRHIMRLPWRLRFQFVFSQLWYPLFSAFMAMMFLLPVAALLTGRVFVNVTYPDFLLHFVPMSIVVTLFAFFWRATATFRPHNAKLLGWEGLAFIFLRWPWSLAGSLAAVRDHISGSFVDFRITPKGRQQQRSLPLRVIAPYIGLAGLSAAAMMFATDAAAAQGFYVFAMINLSVYLSLTVLIVVRHAVENDLPRLPQSRGLWLATATGLAIFVAGGTQAGSHGLRGLEALSHGQTFVSFTETQFAVAGAGLGGGKTRIVKFHLRWNGFGRTGRDEQGA</sequence>
<dbReference type="SUPFAM" id="SSF53448">
    <property type="entry name" value="Nucleotide-diphospho-sugar transferases"/>
    <property type="match status" value="1"/>
</dbReference>
<dbReference type="AlphaFoldDB" id="A0A7Y3S609"/>
<dbReference type="EMBL" id="JABFCN010000019">
    <property type="protein sequence ID" value="NNU37220.1"/>
    <property type="molecule type" value="Genomic_DNA"/>
</dbReference>
<feature type="transmembrane region" description="Helical" evidence="7">
    <location>
        <begin position="365"/>
        <end position="387"/>
    </location>
</feature>
<proteinExistence type="predicted"/>
<dbReference type="GO" id="GO:0005886">
    <property type="term" value="C:plasma membrane"/>
    <property type="evidence" value="ECO:0007669"/>
    <property type="project" value="TreeGrafter"/>
</dbReference>
<evidence type="ECO:0000256" key="5">
    <source>
        <dbReference type="ARBA" id="ARBA00022989"/>
    </source>
</evidence>
<keyword evidence="2" id="KW-0328">Glycosyltransferase</keyword>
<keyword evidence="3 9" id="KW-0808">Transferase</keyword>
<evidence type="ECO:0000256" key="2">
    <source>
        <dbReference type="ARBA" id="ARBA00022676"/>
    </source>
</evidence>
<keyword evidence="10" id="KW-1185">Reference proteome</keyword>
<evidence type="ECO:0000256" key="3">
    <source>
        <dbReference type="ARBA" id="ARBA00022679"/>
    </source>
</evidence>
<dbReference type="InterPro" id="IPR050321">
    <property type="entry name" value="Glycosyltr_2/OpgH_subfam"/>
</dbReference>
<evidence type="ECO:0000313" key="9">
    <source>
        <dbReference type="EMBL" id="NNU37220.1"/>
    </source>
</evidence>
<name>A0A7Y3S609_9HYPH</name>
<dbReference type="Pfam" id="PF13632">
    <property type="entry name" value="Glyco_trans_2_3"/>
    <property type="match status" value="1"/>
</dbReference>
<feature type="transmembrane region" description="Helical" evidence="7">
    <location>
        <begin position="545"/>
        <end position="565"/>
    </location>
</feature>
<evidence type="ECO:0000256" key="4">
    <source>
        <dbReference type="ARBA" id="ARBA00022692"/>
    </source>
</evidence>
<evidence type="ECO:0000259" key="8">
    <source>
        <dbReference type="Pfam" id="PF13632"/>
    </source>
</evidence>
<protein>
    <submittedName>
        <fullName evidence="9">Glycosyltransferase</fullName>
    </submittedName>
</protein>
<keyword evidence="4 7" id="KW-0812">Transmembrane</keyword>
<gene>
    <name evidence="9" type="ORF">G9X64_12130</name>
</gene>
<feature type="transmembrane region" description="Helical" evidence="7">
    <location>
        <begin position="59"/>
        <end position="87"/>
    </location>
</feature>
<evidence type="ECO:0000256" key="6">
    <source>
        <dbReference type="ARBA" id="ARBA00023136"/>
    </source>
</evidence>
<evidence type="ECO:0000256" key="7">
    <source>
        <dbReference type="SAM" id="Phobius"/>
    </source>
</evidence>
<keyword evidence="6 7" id="KW-0472">Membrane</keyword>
<dbReference type="GO" id="GO:0016758">
    <property type="term" value="F:hexosyltransferase activity"/>
    <property type="evidence" value="ECO:0007669"/>
    <property type="project" value="TreeGrafter"/>
</dbReference>
<dbReference type="RefSeq" id="WP_171376602.1">
    <property type="nucleotide sequence ID" value="NZ_JABFCN010000019.1"/>
</dbReference>
<dbReference type="PANTHER" id="PTHR43867">
    <property type="entry name" value="CELLULOSE SYNTHASE CATALYTIC SUBUNIT A [UDP-FORMING]"/>
    <property type="match status" value="1"/>
</dbReference>
<feature type="transmembrane region" description="Helical" evidence="7">
    <location>
        <begin position="399"/>
        <end position="417"/>
    </location>
</feature>
<feature type="transmembrane region" description="Helical" evidence="7">
    <location>
        <begin position="33"/>
        <end position="53"/>
    </location>
</feature>
<reference evidence="9 10" key="1">
    <citation type="submission" date="2020-02" db="EMBL/GenBank/DDBJ databases">
        <authorList>
            <person name="Sun Q."/>
        </authorList>
    </citation>
    <scope>NUCLEOTIDE SEQUENCE [LARGE SCALE GENOMIC DNA]</scope>
    <source>
        <strain evidence="9 10">CCBAU 03386</strain>
    </source>
</reference>
<dbReference type="InterPro" id="IPR001173">
    <property type="entry name" value="Glyco_trans_2-like"/>
</dbReference>
<feature type="domain" description="Glycosyltransferase 2-like" evidence="8">
    <location>
        <begin position="200"/>
        <end position="385"/>
    </location>
</feature>
<feature type="transmembrane region" description="Helical" evidence="7">
    <location>
        <begin position="507"/>
        <end position="533"/>
    </location>
</feature>
<dbReference type="PANTHER" id="PTHR43867:SF2">
    <property type="entry name" value="CELLULOSE SYNTHASE CATALYTIC SUBUNIT A [UDP-FORMING]"/>
    <property type="match status" value="1"/>
</dbReference>
<evidence type="ECO:0000256" key="1">
    <source>
        <dbReference type="ARBA" id="ARBA00004141"/>
    </source>
</evidence>
<dbReference type="Gene3D" id="3.90.550.10">
    <property type="entry name" value="Spore Coat Polysaccharide Biosynthesis Protein SpsA, Chain A"/>
    <property type="match status" value="1"/>
</dbReference>
<dbReference type="Proteomes" id="UP000519972">
    <property type="component" value="Unassembled WGS sequence"/>
</dbReference>
<evidence type="ECO:0000313" key="10">
    <source>
        <dbReference type="Proteomes" id="UP000519972"/>
    </source>
</evidence>
<feature type="transmembrane region" description="Helical" evidence="7">
    <location>
        <begin position="482"/>
        <end position="501"/>
    </location>
</feature>